<evidence type="ECO:0000313" key="3">
    <source>
        <dbReference type="Proteomes" id="UP001201262"/>
    </source>
</evidence>
<feature type="compositionally biased region" description="Basic residues" evidence="1">
    <location>
        <begin position="138"/>
        <end position="147"/>
    </location>
</feature>
<protein>
    <submittedName>
        <fullName evidence="2">Uncharacterized protein</fullName>
    </submittedName>
</protein>
<dbReference type="RefSeq" id="XP_046067019.1">
    <property type="nucleotide sequence ID" value="XM_046222464.1"/>
</dbReference>
<feature type="compositionally biased region" description="Acidic residues" evidence="1">
    <location>
        <begin position="308"/>
        <end position="328"/>
    </location>
</feature>
<feature type="compositionally biased region" description="Basic and acidic residues" evidence="1">
    <location>
        <begin position="242"/>
        <end position="265"/>
    </location>
</feature>
<feature type="compositionally biased region" description="Basic and acidic residues" evidence="1">
    <location>
        <begin position="86"/>
        <end position="98"/>
    </location>
</feature>
<accession>A0AAD4KL08</accession>
<dbReference type="GeneID" id="70252751"/>
<proteinExistence type="predicted"/>
<feature type="region of interest" description="Disordered" evidence="1">
    <location>
        <begin position="228"/>
        <end position="553"/>
    </location>
</feature>
<reference evidence="2" key="1">
    <citation type="submission" date="2021-12" db="EMBL/GenBank/DDBJ databases">
        <title>Convergent genome expansion in fungi linked to evolution of root-endophyte symbiosis.</title>
        <authorList>
            <consortium name="DOE Joint Genome Institute"/>
            <person name="Ke Y.-H."/>
            <person name="Bonito G."/>
            <person name="Liao H.-L."/>
            <person name="Looney B."/>
            <person name="Rojas-Flechas A."/>
            <person name="Nash J."/>
            <person name="Hameed K."/>
            <person name="Schadt C."/>
            <person name="Martin F."/>
            <person name="Crous P.W."/>
            <person name="Miettinen O."/>
            <person name="Magnuson J.K."/>
            <person name="Labbe J."/>
            <person name="Jacobson D."/>
            <person name="Doktycz M.J."/>
            <person name="Veneault-Fourrey C."/>
            <person name="Kuo A."/>
            <person name="Mondo S."/>
            <person name="Calhoun S."/>
            <person name="Riley R."/>
            <person name="Ohm R."/>
            <person name="LaButti K."/>
            <person name="Andreopoulos B."/>
            <person name="Pangilinan J."/>
            <person name="Nolan M."/>
            <person name="Tritt A."/>
            <person name="Clum A."/>
            <person name="Lipzen A."/>
            <person name="Daum C."/>
            <person name="Barry K."/>
            <person name="Grigoriev I.V."/>
            <person name="Vilgalys R."/>
        </authorList>
    </citation>
    <scope>NUCLEOTIDE SEQUENCE</scope>
    <source>
        <strain evidence="2">PMI_201</strain>
    </source>
</reference>
<feature type="compositionally biased region" description="Basic and acidic residues" evidence="1">
    <location>
        <begin position="383"/>
        <end position="392"/>
    </location>
</feature>
<feature type="compositionally biased region" description="Acidic residues" evidence="1">
    <location>
        <begin position="420"/>
        <end position="430"/>
    </location>
</feature>
<dbReference type="EMBL" id="JAJTJA010000013">
    <property type="protein sequence ID" value="KAH8690823.1"/>
    <property type="molecule type" value="Genomic_DNA"/>
</dbReference>
<evidence type="ECO:0000313" key="2">
    <source>
        <dbReference type="EMBL" id="KAH8690823.1"/>
    </source>
</evidence>
<organism evidence="2 3">
    <name type="scientific">Talaromyces proteolyticus</name>
    <dbReference type="NCBI Taxonomy" id="1131652"/>
    <lineage>
        <taxon>Eukaryota</taxon>
        <taxon>Fungi</taxon>
        <taxon>Dikarya</taxon>
        <taxon>Ascomycota</taxon>
        <taxon>Pezizomycotina</taxon>
        <taxon>Eurotiomycetes</taxon>
        <taxon>Eurotiomycetidae</taxon>
        <taxon>Eurotiales</taxon>
        <taxon>Trichocomaceae</taxon>
        <taxon>Talaromyces</taxon>
        <taxon>Talaromyces sect. Bacilispori</taxon>
    </lineage>
</organism>
<feature type="compositionally biased region" description="Basic residues" evidence="1">
    <location>
        <begin position="266"/>
        <end position="280"/>
    </location>
</feature>
<feature type="compositionally biased region" description="Basic residues" evidence="1">
    <location>
        <begin position="542"/>
        <end position="553"/>
    </location>
</feature>
<sequence>MTTALTRLHISPFTPELLDSVLAPSARSQATDISFHTIATFPENNYGYVSLPPMEADKLKKKLNGSILKGKKFKVEAARLDPKTARTVEDDEVAGDKKEKKKKSSKRKAEDNDDGVLDGYELPSGRHVKRGWTEPASSRKHKKQKKGEKKEKEGKLQAKSKYTESAECLFKTKTPPSKTVTGKKDKKVRKDNKSPNEVVVHEFAQTVTHPSFLKSAVQGNPLTAGFEEGIGWVDEEGNVQEAPREKTRKETYKPGKKDGAKERVTPKKKTSERHSIKKAKSPTPVSTDESEEGKEKEPDWTSSSGSSDSEDSESGDDTDSESDSDISESEGSVSNEKHTATKKVQMEKPVSENASSPENPKHSERDDASDDSSESSASSDEAAEVKENDVHPLEALFKRPQSNNTKEVEPNTGFSFFGGNDDDIEGESEDEQHQLPITEPLTPYTRRDRQVRGIRSAAPTPDTALHSHTRLLAEADEDMEDVDDDSSLLPIQLTPSKAPGDSTGAQEPQETDFAKWFWVNRGDNNRAWKKRRRDAAKEKRQRENRRKGMKGRG</sequence>
<feature type="compositionally biased region" description="Basic and acidic residues" evidence="1">
    <location>
        <begin position="335"/>
        <end position="350"/>
    </location>
</feature>
<evidence type="ECO:0000256" key="1">
    <source>
        <dbReference type="SAM" id="MobiDB-lite"/>
    </source>
</evidence>
<feature type="compositionally biased region" description="Acidic residues" evidence="1">
    <location>
        <begin position="474"/>
        <end position="486"/>
    </location>
</feature>
<comment type="caution">
    <text evidence="2">The sequence shown here is derived from an EMBL/GenBank/DDBJ whole genome shotgun (WGS) entry which is preliminary data.</text>
</comment>
<feature type="region of interest" description="Disordered" evidence="1">
    <location>
        <begin position="86"/>
        <end position="197"/>
    </location>
</feature>
<feature type="compositionally biased region" description="Basic and acidic residues" evidence="1">
    <location>
        <begin position="148"/>
        <end position="164"/>
    </location>
</feature>
<gene>
    <name evidence="2" type="ORF">BGW36DRAFT_60293</name>
</gene>
<dbReference type="AlphaFoldDB" id="A0AAD4KL08"/>
<keyword evidence="3" id="KW-1185">Reference proteome</keyword>
<name>A0AAD4KL08_9EURO</name>
<dbReference type="Proteomes" id="UP001201262">
    <property type="component" value="Unassembled WGS sequence"/>
</dbReference>